<dbReference type="Proteomes" id="UP000041254">
    <property type="component" value="Unassembled WGS sequence"/>
</dbReference>
<dbReference type="Gene3D" id="3.40.140.10">
    <property type="entry name" value="Cytidine Deaminase, domain 2"/>
    <property type="match status" value="1"/>
</dbReference>
<dbReference type="OMA" id="EYFVHFH"/>
<dbReference type="GO" id="GO:0031369">
    <property type="term" value="F:translation initiation factor binding"/>
    <property type="evidence" value="ECO:0007669"/>
    <property type="project" value="InterPro"/>
</dbReference>
<accession>A0A0G4EF09</accession>
<feature type="domain" description="MPN" evidence="4">
    <location>
        <begin position="26"/>
        <end position="174"/>
    </location>
</feature>
<dbReference type="PhylomeDB" id="A0A0G4EF09"/>
<evidence type="ECO:0000313" key="6">
    <source>
        <dbReference type="Proteomes" id="UP000041254"/>
    </source>
</evidence>
<keyword evidence="2" id="KW-0396">Initiation factor</keyword>
<dbReference type="PROSITE" id="PS50249">
    <property type="entry name" value="MPN"/>
    <property type="match status" value="1"/>
</dbReference>
<dbReference type="InterPro" id="IPR024969">
    <property type="entry name" value="EIF3F/CSN6-like_C"/>
</dbReference>
<dbReference type="PANTHER" id="PTHR10540">
    <property type="entry name" value="EUKARYOTIC TRANSLATION INITIATION FACTOR 3 SUBUNIT F-RELATED"/>
    <property type="match status" value="1"/>
</dbReference>
<evidence type="ECO:0000259" key="4">
    <source>
        <dbReference type="PROSITE" id="PS50249"/>
    </source>
</evidence>
<dbReference type="CDD" id="cd08064">
    <property type="entry name" value="MPN_eIF3f"/>
    <property type="match status" value="1"/>
</dbReference>
<dbReference type="EMBL" id="CDMY01000206">
    <property type="protein sequence ID" value="CEL94104.1"/>
    <property type="molecule type" value="Genomic_DNA"/>
</dbReference>
<dbReference type="VEuPathDB" id="CryptoDB:Vbra_11467"/>
<dbReference type="GO" id="GO:0071541">
    <property type="term" value="C:eukaryotic translation initiation factor 3 complex, eIF3m"/>
    <property type="evidence" value="ECO:0007669"/>
    <property type="project" value="TreeGrafter"/>
</dbReference>
<keyword evidence="6" id="KW-1185">Reference proteome</keyword>
<evidence type="ECO:0000256" key="2">
    <source>
        <dbReference type="ARBA" id="ARBA00022540"/>
    </source>
</evidence>
<dbReference type="GO" id="GO:0008237">
    <property type="term" value="F:metallopeptidase activity"/>
    <property type="evidence" value="ECO:0007669"/>
    <property type="project" value="InterPro"/>
</dbReference>
<dbReference type="PANTHER" id="PTHR10540:SF6">
    <property type="entry name" value="EUKARYOTIC TRANSLATION INITIATION FACTOR 3 SUBUNIT F"/>
    <property type="match status" value="1"/>
</dbReference>
<protein>
    <recommendedName>
        <fullName evidence="4">MPN domain-containing protein</fullName>
    </recommendedName>
</protein>
<dbReference type="Pfam" id="PF01398">
    <property type="entry name" value="JAB"/>
    <property type="match status" value="1"/>
</dbReference>
<sequence>MEPVSSSRRASSLKSFFVSPYPQISVRVHPVVVFTILDSYVRKQESQVRSVGTLLGSIVEGNVVDVTDCYTVPHTERRESVKGVQKKEIIISGEYHLQMLSFKRKISQKEQVVGWFSTGSEITELHNLPHQYYSTGNAKFQIQHPLVSPVLLLVDTALTNTTLSIKAFLNVPTPIAFENLTSFHEIPSEVYTLKSDKTALQMLIQARSNAKKRGAAASAPALHQGFEVAFTKLVKLLKACTEYVEDVLDGKIEGDTELGRDLTKMLCSEPFFDVETFDAMCQNSLQDNLMVVYLSTLSRLQVAINQKISLAQQGAQQ</sequence>
<dbReference type="AlphaFoldDB" id="A0A0G4EF09"/>
<evidence type="ECO:0000313" key="5">
    <source>
        <dbReference type="EMBL" id="CEL94104.1"/>
    </source>
</evidence>
<evidence type="ECO:0000256" key="3">
    <source>
        <dbReference type="ARBA" id="ARBA00022917"/>
    </source>
</evidence>
<dbReference type="GO" id="GO:0003743">
    <property type="term" value="F:translation initiation factor activity"/>
    <property type="evidence" value="ECO:0007669"/>
    <property type="project" value="UniProtKB-KW"/>
</dbReference>
<organism evidence="5 6">
    <name type="scientific">Vitrella brassicaformis (strain CCMP3155)</name>
    <dbReference type="NCBI Taxonomy" id="1169540"/>
    <lineage>
        <taxon>Eukaryota</taxon>
        <taxon>Sar</taxon>
        <taxon>Alveolata</taxon>
        <taxon>Colpodellida</taxon>
        <taxon>Vitrellaceae</taxon>
        <taxon>Vitrella</taxon>
    </lineage>
</organism>
<dbReference type="STRING" id="1169540.A0A0G4EF09"/>
<reference evidence="5 6" key="1">
    <citation type="submission" date="2014-11" db="EMBL/GenBank/DDBJ databases">
        <authorList>
            <person name="Zhu J."/>
            <person name="Qi W."/>
            <person name="Song R."/>
        </authorList>
    </citation>
    <scope>NUCLEOTIDE SEQUENCE [LARGE SCALE GENOMIC DNA]</scope>
</reference>
<dbReference type="InterPro" id="IPR027531">
    <property type="entry name" value="eIF3f"/>
</dbReference>
<dbReference type="SMART" id="SM00232">
    <property type="entry name" value="JAB_MPN"/>
    <property type="match status" value="1"/>
</dbReference>
<proteinExistence type="predicted"/>
<evidence type="ECO:0000256" key="1">
    <source>
        <dbReference type="ARBA" id="ARBA00022490"/>
    </source>
</evidence>
<keyword evidence="3" id="KW-0648">Protein biosynthesis</keyword>
<gene>
    <name evidence="5" type="ORF">Vbra_11467</name>
</gene>
<dbReference type="OrthoDB" id="424664at2759"/>
<dbReference type="InParanoid" id="A0A0G4EF09"/>
<name>A0A0G4EF09_VITBC</name>
<dbReference type="FunCoup" id="A0A0G4EF09">
    <property type="interactions" value="676"/>
</dbReference>
<keyword evidence="1" id="KW-0963">Cytoplasm</keyword>
<dbReference type="Pfam" id="PF13012">
    <property type="entry name" value="MitMem_reg"/>
    <property type="match status" value="1"/>
</dbReference>
<dbReference type="InterPro" id="IPR000555">
    <property type="entry name" value="JAMM/MPN+_dom"/>
</dbReference>
<dbReference type="InterPro" id="IPR037518">
    <property type="entry name" value="MPN"/>
</dbReference>